<reference evidence="4" key="1">
    <citation type="journal article" date="2014" name="Int. J. Syst. Evol. Microbiol.">
        <title>Complete genome sequence of Corynebacterium casei LMG S-19264T (=DSM 44701T), isolated from a smear-ripened cheese.</title>
        <authorList>
            <consortium name="US DOE Joint Genome Institute (JGI-PGF)"/>
            <person name="Walter F."/>
            <person name="Albersmeier A."/>
            <person name="Kalinowski J."/>
            <person name="Ruckert C."/>
        </authorList>
    </citation>
    <scope>NUCLEOTIDE SEQUENCE</scope>
    <source>
        <strain evidence="4">CGMCC 1.15478</strain>
    </source>
</reference>
<dbReference type="RefSeq" id="WP_188670790.1">
    <property type="nucleotide sequence ID" value="NZ_BMJH01000001.1"/>
</dbReference>
<dbReference type="GO" id="GO:0003677">
    <property type="term" value="F:DNA binding"/>
    <property type="evidence" value="ECO:0007669"/>
    <property type="project" value="UniProtKB-UniRule"/>
</dbReference>
<dbReference type="AlphaFoldDB" id="A0A916XAI5"/>
<evidence type="ECO:0000256" key="1">
    <source>
        <dbReference type="ARBA" id="ARBA00023125"/>
    </source>
</evidence>
<sequence>MARPGDRRPLIADHAIAMLADGGARALTHQAVDRDAGLAIGSTSYYFRTRDALVAAAVARIREHSRMAFEAAPLPEPLSVQTASAFIAEHLHSLATERREQALAVIALLPEVAKDSEHRDSLGRCLFSHELARELTIALGCDPSREIADDLVDLLTGRLISILFGLRPESGSKATTQATIERCLQAGIE</sequence>
<evidence type="ECO:0000259" key="3">
    <source>
        <dbReference type="PROSITE" id="PS50977"/>
    </source>
</evidence>
<dbReference type="Gene3D" id="1.10.357.10">
    <property type="entry name" value="Tetracycline Repressor, domain 2"/>
    <property type="match status" value="1"/>
</dbReference>
<gene>
    <name evidence="4" type="ORF">GCM10011410_07570</name>
</gene>
<comment type="caution">
    <text evidence="4">The sequence shown here is derived from an EMBL/GenBank/DDBJ whole genome shotgun (WGS) entry which is preliminary data.</text>
</comment>
<dbReference type="InterPro" id="IPR009057">
    <property type="entry name" value="Homeodomain-like_sf"/>
</dbReference>
<proteinExistence type="predicted"/>
<evidence type="ECO:0000256" key="2">
    <source>
        <dbReference type="PROSITE-ProRule" id="PRU00335"/>
    </source>
</evidence>
<keyword evidence="5" id="KW-1185">Reference proteome</keyword>
<feature type="DNA-binding region" description="H-T-H motif" evidence="2">
    <location>
        <begin position="28"/>
        <end position="47"/>
    </location>
</feature>
<dbReference type="SUPFAM" id="SSF46689">
    <property type="entry name" value="Homeodomain-like"/>
    <property type="match status" value="1"/>
</dbReference>
<evidence type="ECO:0000313" key="4">
    <source>
        <dbReference type="EMBL" id="GGC57563.1"/>
    </source>
</evidence>
<dbReference type="Proteomes" id="UP000641514">
    <property type="component" value="Unassembled WGS sequence"/>
</dbReference>
<organism evidence="4 5">
    <name type="scientific">Hoyosella rhizosphaerae</name>
    <dbReference type="NCBI Taxonomy" id="1755582"/>
    <lineage>
        <taxon>Bacteria</taxon>
        <taxon>Bacillati</taxon>
        <taxon>Actinomycetota</taxon>
        <taxon>Actinomycetes</taxon>
        <taxon>Mycobacteriales</taxon>
        <taxon>Hoyosellaceae</taxon>
        <taxon>Hoyosella</taxon>
    </lineage>
</organism>
<protein>
    <submittedName>
        <fullName evidence="4">Transcriptional regulator, TetR family protein</fullName>
    </submittedName>
</protein>
<reference evidence="4" key="2">
    <citation type="submission" date="2020-09" db="EMBL/GenBank/DDBJ databases">
        <authorList>
            <person name="Sun Q."/>
            <person name="Zhou Y."/>
        </authorList>
    </citation>
    <scope>NUCLEOTIDE SEQUENCE</scope>
    <source>
        <strain evidence="4">CGMCC 1.15478</strain>
    </source>
</reference>
<dbReference type="EMBL" id="BMJH01000001">
    <property type="protein sequence ID" value="GGC57563.1"/>
    <property type="molecule type" value="Genomic_DNA"/>
</dbReference>
<evidence type="ECO:0000313" key="5">
    <source>
        <dbReference type="Proteomes" id="UP000641514"/>
    </source>
</evidence>
<keyword evidence="1 2" id="KW-0238">DNA-binding</keyword>
<accession>A0A916XAI5</accession>
<feature type="domain" description="HTH tetR-type" evidence="3">
    <location>
        <begin position="5"/>
        <end position="65"/>
    </location>
</feature>
<dbReference type="PROSITE" id="PS50977">
    <property type="entry name" value="HTH_TETR_2"/>
    <property type="match status" value="1"/>
</dbReference>
<name>A0A916XAI5_9ACTN</name>
<dbReference type="InterPro" id="IPR001647">
    <property type="entry name" value="HTH_TetR"/>
</dbReference>